<proteinExistence type="predicted"/>
<organism evidence="2 3">
    <name type="scientific">Gordonia caeni</name>
    <dbReference type="NCBI Taxonomy" id="1007097"/>
    <lineage>
        <taxon>Bacteria</taxon>
        <taxon>Bacillati</taxon>
        <taxon>Actinomycetota</taxon>
        <taxon>Actinomycetes</taxon>
        <taxon>Mycobacteriales</taxon>
        <taxon>Gordoniaceae</taxon>
        <taxon>Gordonia</taxon>
    </lineage>
</organism>
<dbReference type="Proteomes" id="UP001418444">
    <property type="component" value="Unassembled WGS sequence"/>
</dbReference>
<keyword evidence="3" id="KW-1185">Reference proteome</keyword>
<dbReference type="RefSeq" id="WP_344781616.1">
    <property type="nucleotide sequence ID" value="NZ_BAAAZW010000003.1"/>
</dbReference>
<reference evidence="3" key="1">
    <citation type="journal article" date="2019" name="Int. J. Syst. Evol. Microbiol.">
        <title>The Global Catalogue of Microorganisms (GCM) 10K type strain sequencing project: providing services to taxonomists for standard genome sequencing and annotation.</title>
        <authorList>
            <consortium name="The Broad Institute Genomics Platform"/>
            <consortium name="The Broad Institute Genome Sequencing Center for Infectious Disease"/>
            <person name="Wu L."/>
            <person name="Ma J."/>
        </authorList>
    </citation>
    <scope>NUCLEOTIDE SEQUENCE [LARGE SCALE GENOMIC DNA]</scope>
    <source>
        <strain evidence="3">JCM 16923</strain>
    </source>
</reference>
<protein>
    <submittedName>
        <fullName evidence="2">Uncharacterized protein</fullName>
    </submittedName>
</protein>
<name>A0ABP7NVX3_9ACTN</name>
<dbReference type="EMBL" id="BAAAZW010000003">
    <property type="protein sequence ID" value="GAA3954908.1"/>
    <property type="molecule type" value="Genomic_DNA"/>
</dbReference>
<gene>
    <name evidence="2" type="ORF">GCM10022231_11790</name>
</gene>
<feature type="chain" id="PRO_5045510653" evidence="1">
    <location>
        <begin position="35"/>
        <end position="177"/>
    </location>
</feature>
<evidence type="ECO:0000256" key="1">
    <source>
        <dbReference type="SAM" id="SignalP"/>
    </source>
</evidence>
<keyword evidence="1" id="KW-0732">Signal</keyword>
<sequence length="177" mass="17381">MGNKNPGHKNLGKHTIRAAGAAACAGVMAAGALAGAGAAAAAPPGDLKVSTFVVCQDGKTVRLVLAENVGGTRITGVRVGSVLGPEVRVVEIKEPNFASGPEVKVGNVPVATGTGTGPNGTLGPGQNFIVGEVLPGCGGPYAIVGYAIGNEIDNVFNAPNFSIDFALAGPVAKRLAG</sequence>
<evidence type="ECO:0000313" key="2">
    <source>
        <dbReference type="EMBL" id="GAA3954908.1"/>
    </source>
</evidence>
<feature type="signal peptide" evidence="1">
    <location>
        <begin position="1"/>
        <end position="34"/>
    </location>
</feature>
<accession>A0ABP7NVX3</accession>
<evidence type="ECO:0000313" key="3">
    <source>
        <dbReference type="Proteomes" id="UP001418444"/>
    </source>
</evidence>
<comment type="caution">
    <text evidence="2">The sequence shown here is derived from an EMBL/GenBank/DDBJ whole genome shotgun (WGS) entry which is preliminary data.</text>
</comment>